<evidence type="ECO:0000256" key="5">
    <source>
        <dbReference type="ARBA" id="ARBA00023136"/>
    </source>
</evidence>
<feature type="transmembrane region" description="Helical" evidence="6">
    <location>
        <begin position="61"/>
        <end position="89"/>
    </location>
</feature>
<dbReference type="OrthoDB" id="3267562at2"/>
<comment type="subcellular location">
    <subcellularLocation>
        <location evidence="1">Cell membrane</location>
        <topology evidence="1">Multi-pass membrane protein</topology>
    </subcellularLocation>
</comment>
<keyword evidence="9" id="KW-1185">Reference proteome</keyword>
<evidence type="ECO:0000313" key="8">
    <source>
        <dbReference type="EMBL" id="KAA1396096.1"/>
    </source>
</evidence>
<keyword evidence="4 6" id="KW-1133">Transmembrane helix</keyword>
<dbReference type="AlphaFoldDB" id="A0A5M4FCL0"/>
<dbReference type="GO" id="GO:0005886">
    <property type="term" value="C:plasma membrane"/>
    <property type="evidence" value="ECO:0007669"/>
    <property type="project" value="UniProtKB-SubCell"/>
</dbReference>
<evidence type="ECO:0000256" key="3">
    <source>
        <dbReference type="ARBA" id="ARBA00022692"/>
    </source>
</evidence>
<dbReference type="Pfam" id="PF00482">
    <property type="entry name" value="T2SSF"/>
    <property type="match status" value="1"/>
</dbReference>
<evidence type="ECO:0000256" key="6">
    <source>
        <dbReference type="SAM" id="Phobius"/>
    </source>
</evidence>
<accession>A0A5M4FCL0</accession>
<evidence type="ECO:0000256" key="4">
    <source>
        <dbReference type="ARBA" id="ARBA00022989"/>
    </source>
</evidence>
<name>A0A5M4FCL0_9ACTN</name>
<feature type="domain" description="Type II secretion system protein GspF" evidence="7">
    <location>
        <begin position="119"/>
        <end position="240"/>
    </location>
</feature>
<sequence length="254" mass="26716">MCARVRRSGVGRAHRVERGGRDVIPAWLAGLAIWCLIPSSTTARRQELFGRPTSGSRIDPAVMAAALTPVAAFVVLGLPLGPLLGVALAPVVHRSMSRLETASARRRSAQLTAQLPTALDLMVAALEVGRPPVTAFELAAAATADPLGVDLSLVAGRLAIAGDSEAVWRSLALDPSLAPVGRAFRRAAASGMPVAHVVSGVADELRRERRAARRERSRKVAVRTAAPLGACFLPAFFLIGIVPTIIATFRSFSL</sequence>
<organism evidence="8 9">
    <name type="scientific">Aeromicrobium ginsengisoli</name>
    <dbReference type="NCBI Taxonomy" id="363867"/>
    <lineage>
        <taxon>Bacteria</taxon>
        <taxon>Bacillati</taxon>
        <taxon>Actinomycetota</taxon>
        <taxon>Actinomycetes</taxon>
        <taxon>Propionibacteriales</taxon>
        <taxon>Nocardioidaceae</taxon>
        <taxon>Aeromicrobium</taxon>
    </lineage>
</organism>
<keyword evidence="5 6" id="KW-0472">Membrane</keyword>
<dbReference type="EMBL" id="SDPQ02000003">
    <property type="protein sequence ID" value="KAA1396096.1"/>
    <property type="molecule type" value="Genomic_DNA"/>
</dbReference>
<dbReference type="PANTHER" id="PTHR35007">
    <property type="entry name" value="INTEGRAL MEMBRANE PROTEIN-RELATED"/>
    <property type="match status" value="1"/>
</dbReference>
<evidence type="ECO:0000256" key="2">
    <source>
        <dbReference type="ARBA" id="ARBA00022475"/>
    </source>
</evidence>
<evidence type="ECO:0000256" key="1">
    <source>
        <dbReference type="ARBA" id="ARBA00004651"/>
    </source>
</evidence>
<keyword evidence="2" id="KW-1003">Cell membrane</keyword>
<keyword evidence="3 6" id="KW-0812">Transmembrane</keyword>
<dbReference type="Proteomes" id="UP000380867">
    <property type="component" value="Unassembled WGS sequence"/>
</dbReference>
<proteinExistence type="predicted"/>
<evidence type="ECO:0000259" key="7">
    <source>
        <dbReference type="Pfam" id="PF00482"/>
    </source>
</evidence>
<evidence type="ECO:0000313" key="9">
    <source>
        <dbReference type="Proteomes" id="UP000380867"/>
    </source>
</evidence>
<dbReference type="PANTHER" id="PTHR35007:SF3">
    <property type="entry name" value="POSSIBLE CONSERVED ALANINE RICH MEMBRANE PROTEIN"/>
    <property type="match status" value="1"/>
</dbReference>
<reference evidence="8" key="1">
    <citation type="submission" date="2019-09" db="EMBL/GenBank/DDBJ databases">
        <authorList>
            <person name="Li J."/>
        </authorList>
    </citation>
    <scope>NUCLEOTIDE SEQUENCE [LARGE SCALE GENOMIC DNA]</scope>
    <source>
        <strain evidence="8">JCM 14732</strain>
    </source>
</reference>
<comment type="caution">
    <text evidence="8">The sequence shown here is derived from an EMBL/GenBank/DDBJ whole genome shotgun (WGS) entry which is preliminary data.</text>
</comment>
<feature type="transmembrane region" description="Helical" evidence="6">
    <location>
        <begin position="220"/>
        <end position="246"/>
    </location>
</feature>
<protein>
    <recommendedName>
        <fullName evidence="7">Type II secretion system protein GspF domain-containing protein</fullName>
    </recommendedName>
</protein>
<dbReference type="InterPro" id="IPR018076">
    <property type="entry name" value="T2SS_GspF_dom"/>
</dbReference>
<gene>
    <name evidence="8" type="ORF">ESP70_018420</name>
</gene>